<feature type="transmembrane region" description="Helical" evidence="6">
    <location>
        <begin position="271"/>
        <end position="290"/>
    </location>
</feature>
<sequence length="315" mass="34240">QVFESTGGYFNFPASIIAILCTLLLILGTKESTVVTTIGVIIKVSVILIVIFGIVDHVSPKNWTPFIPSNTDGIFGHFGILGIFKGARIAFKTYSGFELIGTMSQECINPQKNIPLSIITTLGTSWSCAISRVERILPHKYSGAVIGTVTTIIFGLLSQSRILYTLSNDGLLPKFFTKLHKKTNTPYISLGIIGAILSISAGLLPIEVLIEFTGILSFISFFFVNLTVIILRLKYPSLERGFKIPLGNYFIPVVGAAVSLALVATGSPFTLLRLFIWLIVGILFYLAYGLQNSRLNHPSKHVVTSDNGVNQIVAG</sequence>
<evidence type="ECO:0000313" key="8">
    <source>
        <dbReference type="EMBL" id="KXN67249.1"/>
    </source>
</evidence>
<reference evidence="8 9" key="1">
    <citation type="journal article" date="2015" name="Genome Biol. Evol.">
        <title>Phylogenomic analyses indicate that early fungi evolved digesting cell walls of algal ancestors of land plants.</title>
        <authorList>
            <person name="Chang Y."/>
            <person name="Wang S."/>
            <person name="Sekimoto S."/>
            <person name="Aerts A.L."/>
            <person name="Choi C."/>
            <person name="Clum A."/>
            <person name="LaButti K.M."/>
            <person name="Lindquist E.A."/>
            <person name="Yee Ngan C."/>
            <person name="Ohm R.A."/>
            <person name="Salamov A.A."/>
            <person name="Grigoriev I.V."/>
            <person name="Spatafora J.W."/>
            <person name="Berbee M.L."/>
        </authorList>
    </citation>
    <scope>NUCLEOTIDE SEQUENCE [LARGE SCALE GENOMIC DNA]</scope>
    <source>
        <strain evidence="8 9">NRRL 28638</strain>
    </source>
</reference>
<keyword evidence="2" id="KW-0813">Transport</keyword>
<evidence type="ECO:0000256" key="4">
    <source>
        <dbReference type="ARBA" id="ARBA00022989"/>
    </source>
</evidence>
<keyword evidence="4 6" id="KW-1133">Transmembrane helix</keyword>
<feature type="domain" description="Amino acid permease/ SLC12A" evidence="7">
    <location>
        <begin position="14"/>
        <end position="121"/>
    </location>
</feature>
<dbReference type="OrthoDB" id="5982228at2759"/>
<dbReference type="InterPro" id="IPR004841">
    <property type="entry name" value="AA-permease/SLC12A_dom"/>
</dbReference>
<dbReference type="Proteomes" id="UP000070444">
    <property type="component" value="Unassembled WGS sequence"/>
</dbReference>
<proteinExistence type="predicted"/>
<feature type="non-terminal residue" evidence="8">
    <location>
        <position position="1"/>
    </location>
</feature>
<organism evidence="8 9">
    <name type="scientific">Conidiobolus coronatus (strain ATCC 28846 / CBS 209.66 / NRRL 28638)</name>
    <name type="common">Delacroixia coronata</name>
    <dbReference type="NCBI Taxonomy" id="796925"/>
    <lineage>
        <taxon>Eukaryota</taxon>
        <taxon>Fungi</taxon>
        <taxon>Fungi incertae sedis</taxon>
        <taxon>Zoopagomycota</taxon>
        <taxon>Entomophthoromycotina</taxon>
        <taxon>Entomophthoromycetes</taxon>
        <taxon>Entomophthorales</taxon>
        <taxon>Ancylistaceae</taxon>
        <taxon>Conidiobolus</taxon>
    </lineage>
</organism>
<dbReference type="PANTHER" id="PTHR43243">
    <property type="entry name" value="INNER MEMBRANE TRANSPORTER YGJI-RELATED"/>
    <property type="match status" value="1"/>
</dbReference>
<dbReference type="GO" id="GO:0016020">
    <property type="term" value="C:membrane"/>
    <property type="evidence" value="ECO:0007669"/>
    <property type="project" value="UniProtKB-SubCell"/>
</dbReference>
<evidence type="ECO:0000256" key="5">
    <source>
        <dbReference type="ARBA" id="ARBA00023136"/>
    </source>
</evidence>
<comment type="subcellular location">
    <subcellularLocation>
        <location evidence="1">Membrane</location>
        <topology evidence="1">Multi-pass membrane protein</topology>
    </subcellularLocation>
</comment>
<dbReference type="Gene3D" id="1.20.1740.10">
    <property type="entry name" value="Amino acid/polyamine transporter I"/>
    <property type="match status" value="2"/>
</dbReference>
<feature type="transmembrane region" description="Helical" evidence="6">
    <location>
        <begin position="6"/>
        <end position="27"/>
    </location>
</feature>
<dbReference type="Pfam" id="PF00324">
    <property type="entry name" value="AA_permease"/>
    <property type="match status" value="1"/>
</dbReference>
<keyword evidence="9" id="KW-1185">Reference proteome</keyword>
<dbReference type="EMBL" id="KQ964649">
    <property type="protein sequence ID" value="KXN67249.1"/>
    <property type="molecule type" value="Genomic_DNA"/>
</dbReference>
<dbReference type="AlphaFoldDB" id="A0A137NX76"/>
<keyword evidence="3 6" id="KW-0812">Transmembrane</keyword>
<dbReference type="PANTHER" id="PTHR43243:SF4">
    <property type="entry name" value="CATIONIC AMINO ACID TRANSPORTER 4"/>
    <property type="match status" value="1"/>
</dbReference>
<dbReference type="GO" id="GO:0015171">
    <property type="term" value="F:amino acid transmembrane transporter activity"/>
    <property type="evidence" value="ECO:0007669"/>
    <property type="project" value="TreeGrafter"/>
</dbReference>
<feature type="transmembrane region" description="Helical" evidence="6">
    <location>
        <begin position="34"/>
        <end position="55"/>
    </location>
</feature>
<name>A0A137NX76_CONC2</name>
<keyword evidence="5 6" id="KW-0472">Membrane</keyword>
<feature type="transmembrane region" description="Helical" evidence="6">
    <location>
        <begin position="212"/>
        <end position="234"/>
    </location>
</feature>
<accession>A0A137NX76</accession>
<feature type="transmembrane region" description="Helical" evidence="6">
    <location>
        <begin position="246"/>
        <end position="265"/>
    </location>
</feature>
<evidence type="ECO:0000313" key="9">
    <source>
        <dbReference type="Proteomes" id="UP000070444"/>
    </source>
</evidence>
<protein>
    <recommendedName>
        <fullName evidence="7">Amino acid permease/ SLC12A domain-containing protein</fullName>
    </recommendedName>
</protein>
<feature type="transmembrane region" description="Helical" evidence="6">
    <location>
        <begin position="185"/>
        <end position="206"/>
    </location>
</feature>
<gene>
    <name evidence="8" type="ORF">CONCODRAFT_10725</name>
</gene>
<evidence type="ECO:0000259" key="7">
    <source>
        <dbReference type="Pfam" id="PF00324"/>
    </source>
</evidence>
<dbReference type="Pfam" id="PF13520">
    <property type="entry name" value="AA_permease_2"/>
    <property type="match status" value="1"/>
</dbReference>
<dbReference type="InterPro" id="IPR002293">
    <property type="entry name" value="AA/rel_permease1"/>
</dbReference>
<dbReference type="STRING" id="796925.A0A137NX76"/>
<evidence type="ECO:0000256" key="3">
    <source>
        <dbReference type="ARBA" id="ARBA00022692"/>
    </source>
</evidence>
<evidence type="ECO:0000256" key="6">
    <source>
        <dbReference type="SAM" id="Phobius"/>
    </source>
</evidence>
<evidence type="ECO:0000256" key="1">
    <source>
        <dbReference type="ARBA" id="ARBA00004141"/>
    </source>
</evidence>
<evidence type="ECO:0000256" key="2">
    <source>
        <dbReference type="ARBA" id="ARBA00022448"/>
    </source>
</evidence>